<comment type="catalytic activity">
    <reaction evidence="7">
        <text>a UDP-3-O-[(3R)-3-hydroxyacyl]-alpha-D-glucosamine + a (3R)-hydroxyacyl-[ACP] = a UDP-2-N,3-O-bis[(3R)-3-hydroxyacyl]-alpha-D-glucosamine + holo-[ACP] + H(+)</text>
        <dbReference type="Rhea" id="RHEA:53836"/>
        <dbReference type="Rhea" id="RHEA-COMP:9685"/>
        <dbReference type="Rhea" id="RHEA-COMP:9945"/>
        <dbReference type="ChEBI" id="CHEBI:15378"/>
        <dbReference type="ChEBI" id="CHEBI:64479"/>
        <dbReference type="ChEBI" id="CHEBI:78827"/>
        <dbReference type="ChEBI" id="CHEBI:137740"/>
        <dbReference type="ChEBI" id="CHEBI:137748"/>
        <dbReference type="EC" id="2.3.1.191"/>
    </reaction>
</comment>
<comment type="function">
    <text evidence="7">Catalyzes the N-acylation of UDP-3-O-acylglucosamine using 3-hydroxyacyl-ACP as the acyl donor. Is involved in the biosynthesis of lipid A, a phosphorylated glycolipid that anchors the lipopolysaccharide to the outer membrane of the cell.</text>
</comment>
<organism evidence="9 10">
    <name type="scientific">Lishizhenia tianjinensis</name>
    <dbReference type="NCBI Taxonomy" id="477690"/>
    <lineage>
        <taxon>Bacteria</taxon>
        <taxon>Pseudomonadati</taxon>
        <taxon>Bacteroidota</taxon>
        <taxon>Flavobacteriia</taxon>
        <taxon>Flavobacteriales</taxon>
        <taxon>Crocinitomicaceae</taxon>
        <taxon>Lishizhenia</taxon>
    </lineage>
</organism>
<keyword evidence="6 7" id="KW-0012">Acyltransferase</keyword>
<evidence type="ECO:0000313" key="10">
    <source>
        <dbReference type="Proteomes" id="UP000236454"/>
    </source>
</evidence>
<keyword evidence="3 7" id="KW-0808">Transferase</keyword>
<dbReference type="CDD" id="cd03352">
    <property type="entry name" value="LbH_LpxD"/>
    <property type="match status" value="1"/>
</dbReference>
<dbReference type="Pfam" id="PF00132">
    <property type="entry name" value="Hexapep"/>
    <property type="match status" value="2"/>
</dbReference>
<protein>
    <recommendedName>
        <fullName evidence="7">UDP-3-O-acylglucosamine N-acyltransferase</fullName>
        <ecNumber evidence="7">2.3.1.191</ecNumber>
    </recommendedName>
</protein>
<dbReference type="EMBL" id="FPAS01000003">
    <property type="protein sequence ID" value="SFT75580.1"/>
    <property type="molecule type" value="Genomic_DNA"/>
</dbReference>
<dbReference type="UniPathway" id="UPA00973"/>
<dbReference type="SUPFAM" id="SSF51161">
    <property type="entry name" value="Trimeric LpxA-like enzymes"/>
    <property type="match status" value="1"/>
</dbReference>
<comment type="pathway">
    <text evidence="7">Bacterial outer membrane biogenesis; LPS lipid A biosynthesis.</text>
</comment>
<dbReference type="OrthoDB" id="9784739at2"/>
<dbReference type="InterPro" id="IPR007691">
    <property type="entry name" value="LpxD"/>
</dbReference>
<feature type="domain" description="UDP-3-O-[3-hydroxymyristoyl] glucosamine N-acyltransferase non-repeat region" evidence="8">
    <location>
        <begin position="21"/>
        <end position="91"/>
    </location>
</feature>
<evidence type="ECO:0000259" key="8">
    <source>
        <dbReference type="Pfam" id="PF04613"/>
    </source>
</evidence>
<dbReference type="InterPro" id="IPR001451">
    <property type="entry name" value="Hexapep"/>
</dbReference>
<dbReference type="RefSeq" id="WP_090249384.1">
    <property type="nucleotide sequence ID" value="NZ_FPAS01000003.1"/>
</dbReference>
<evidence type="ECO:0000256" key="3">
    <source>
        <dbReference type="ARBA" id="ARBA00022679"/>
    </source>
</evidence>
<evidence type="ECO:0000256" key="6">
    <source>
        <dbReference type="ARBA" id="ARBA00023315"/>
    </source>
</evidence>
<evidence type="ECO:0000256" key="4">
    <source>
        <dbReference type="ARBA" id="ARBA00022737"/>
    </source>
</evidence>
<keyword evidence="5 7" id="KW-0443">Lipid metabolism</keyword>
<evidence type="ECO:0000313" key="9">
    <source>
        <dbReference type="EMBL" id="SFT75580.1"/>
    </source>
</evidence>
<dbReference type="AlphaFoldDB" id="A0A1I7AL10"/>
<proteinExistence type="inferred from homology"/>
<dbReference type="Gene3D" id="2.160.10.10">
    <property type="entry name" value="Hexapeptide repeat proteins"/>
    <property type="match status" value="1"/>
</dbReference>
<dbReference type="Pfam" id="PF04613">
    <property type="entry name" value="LpxD"/>
    <property type="match status" value="1"/>
</dbReference>
<dbReference type="InterPro" id="IPR020573">
    <property type="entry name" value="UDP_GlcNAc_AcTrfase_non-rep"/>
</dbReference>
<accession>A0A1I7AL10</accession>
<dbReference type="Gene3D" id="3.40.1390.10">
    <property type="entry name" value="MurE/MurF, N-terminal domain"/>
    <property type="match status" value="1"/>
</dbReference>
<evidence type="ECO:0000256" key="5">
    <source>
        <dbReference type="ARBA" id="ARBA00023098"/>
    </source>
</evidence>
<evidence type="ECO:0000256" key="2">
    <source>
        <dbReference type="ARBA" id="ARBA00022556"/>
    </source>
</evidence>
<dbReference type="GO" id="GO:0016410">
    <property type="term" value="F:N-acyltransferase activity"/>
    <property type="evidence" value="ECO:0007669"/>
    <property type="project" value="InterPro"/>
</dbReference>
<dbReference type="PANTHER" id="PTHR43378">
    <property type="entry name" value="UDP-3-O-ACYLGLUCOSAMINE N-ACYLTRANSFERASE"/>
    <property type="match status" value="1"/>
</dbReference>
<keyword evidence="4 7" id="KW-0677">Repeat</keyword>
<dbReference type="PANTHER" id="PTHR43378:SF2">
    <property type="entry name" value="UDP-3-O-ACYLGLUCOSAMINE N-ACYLTRANSFERASE 1, MITOCHONDRIAL-RELATED"/>
    <property type="match status" value="1"/>
</dbReference>
<evidence type="ECO:0000256" key="1">
    <source>
        <dbReference type="ARBA" id="ARBA00022516"/>
    </source>
</evidence>
<evidence type="ECO:0000256" key="7">
    <source>
        <dbReference type="HAMAP-Rule" id="MF_00523"/>
    </source>
</evidence>
<dbReference type="EC" id="2.3.1.191" evidence="7"/>
<name>A0A1I7AL10_9FLAO</name>
<dbReference type="InterPro" id="IPR011004">
    <property type="entry name" value="Trimer_LpxA-like_sf"/>
</dbReference>
<dbReference type="HAMAP" id="MF_00523">
    <property type="entry name" value="LpxD"/>
    <property type="match status" value="1"/>
</dbReference>
<feature type="active site" description="Proton acceptor" evidence="7">
    <location>
        <position position="243"/>
    </location>
</feature>
<reference evidence="9 10" key="1">
    <citation type="submission" date="2016-10" db="EMBL/GenBank/DDBJ databases">
        <authorList>
            <person name="de Groot N.N."/>
        </authorList>
    </citation>
    <scope>NUCLEOTIDE SEQUENCE [LARGE SCALE GENOMIC DNA]</scope>
    <source>
        <strain evidence="9 10">CGMCC 1.7005</strain>
    </source>
</reference>
<dbReference type="NCBIfam" id="TIGR01853">
    <property type="entry name" value="lipid_A_lpxD"/>
    <property type="match status" value="1"/>
</dbReference>
<dbReference type="GO" id="GO:0103118">
    <property type="term" value="F:UDP-3-O-[(3R)-3-hydroxyacyl]-glucosamine N-acyltransferase activity"/>
    <property type="evidence" value="ECO:0007669"/>
    <property type="project" value="UniProtKB-EC"/>
</dbReference>
<dbReference type="STRING" id="477690.SAMN05216474_2189"/>
<dbReference type="GO" id="GO:0009245">
    <property type="term" value="P:lipid A biosynthetic process"/>
    <property type="evidence" value="ECO:0007669"/>
    <property type="project" value="UniProtKB-UniRule"/>
</dbReference>
<comment type="subunit">
    <text evidence="7">Homotrimer.</text>
</comment>
<comment type="similarity">
    <text evidence="7">Belongs to the transferase hexapeptide repeat family. LpxD subfamily.</text>
</comment>
<keyword evidence="10" id="KW-1185">Reference proteome</keyword>
<dbReference type="Pfam" id="PF14602">
    <property type="entry name" value="Hexapep_2"/>
    <property type="match status" value="1"/>
</dbReference>
<dbReference type="NCBIfam" id="NF002060">
    <property type="entry name" value="PRK00892.1"/>
    <property type="match status" value="1"/>
</dbReference>
<dbReference type="GO" id="GO:0016020">
    <property type="term" value="C:membrane"/>
    <property type="evidence" value="ECO:0007669"/>
    <property type="project" value="GOC"/>
</dbReference>
<keyword evidence="2 7" id="KW-0441">Lipid A biosynthesis</keyword>
<dbReference type="Proteomes" id="UP000236454">
    <property type="component" value="Unassembled WGS sequence"/>
</dbReference>
<keyword evidence="1 7" id="KW-0444">Lipid biosynthesis</keyword>
<gene>
    <name evidence="7" type="primary">lpxD</name>
    <name evidence="9" type="ORF">SAMN05216474_2189</name>
</gene>
<sequence length="344" mass="36692">MKFTAEQIAGIIKGDIEGNKDVTVSGLSKIEEGQEGTLSFLANMKYEEHIYTTGASIAIVDRAFTPSKELPSTLTLIKVDDAYSCFAQLLEVYNQMRTKQPKIEQPSFIDENATIGKDVYVGAFAYIADGAEIGDNVKIYPNVYIGENVKIGAGTVINPGAAVYADCVVGENCLIHGGAIIGADGFGFAPDENGEFQKVPQIGNVVLEDNVEVGSNATIDRATLGSTILRRGVKLDNLVHLAHNVEVGKNSAMAAQVGVAGSAKIGENVMIGGQAGISGHIKIADRTKIVAQSGVPGNVKKPDQTLMGTPGIPIDDFKKSFFGFRKLPYILQKLRELEDKISNK</sequence>